<gene>
    <name evidence="1" type="ORF">MEBOL_000946</name>
</gene>
<dbReference type="AlphaFoldDB" id="A0A250I8H2"/>
<dbReference type="OrthoDB" id="3215237at2"/>
<dbReference type="RefSeq" id="WP_095976298.1">
    <property type="nucleotide sequence ID" value="NZ_CP022163.1"/>
</dbReference>
<accession>A0A250I8H2</accession>
<keyword evidence="2" id="KW-1185">Reference proteome</keyword>
<reference evidence="1 2" key="1">
    <citation type="submission" date="2017-06" db="EMBL/GenBank/DDBJ databases">
        <authorList>
            <person name="Kim H.J."/>
            <person name="Triplett B.A."/>
        </authorList>
    </citation>
    <scope>NUCLEOTIDE SEQUENCE [LARGE SCALE GENOMIC DNA]</scope>
    <source>
        <strain evidence="1 2">DSM 14713</strain>
    </source>
</reference>
<dbReference type="Proteomes" id="UP000217289">
    <property type="component" value="Chromosome"/>
</dbReference>
<dbReference type="EMBL" id="CP022163">
    <property type="protein sequence ID" value="ATB27503.1"/>
    <property type="molecule type" value="Genomic_DNA"/>
</dbReference>
<sequence>MTEFELRAEEEGALSRRRALALEQRMRRLADRGQWKEAVIVGDALLRTRGGEDDPVLRRCVARTLLSMADCLQGLGHPESAVAAVDVLLGEFAGSSDGELRRSVAEALRRRASLQADWH</sequence>
<organism evidence="1 2">
    <name type="scientific">Melittangium boletus DSM 14713</name>
    <dbReference type="NCBI Taxonomy" id="1294270"/>
    <lineage>
        <taxon>Bacteria</taxon>
        <taxon>Pseudomonadati</taxon>
        <taxon>Myxococcota</taxon>
        <taxon>Myxococcia</taxon>
        <taxon>Myxococcales</taxon>
        <taxon>Cystobacterineae</taxon>
        <taxon>Archangiaceae</taxon>
        <taxon>Melittangium</taxon>
    </lineage>
</organism>
<evidence type="ECO:0000313" key="2">
    <source>
        <dbReference type="Proteomes" id="UP000217289"/>
    </source>
</evidence>
<protein>
    <submittedName>
        <fullName evidence="1">Uncharacterized protein</fullName>
    </submittedName>
</protein>
<proteinExistence type="predicted"/>
<dbReference type="KEGG" id="mbd:MEBOL_000946"/>
<name>A0A250I8H2_9BACT</name>
<evidence type="ECO:0000313" key="1">
    <source>
        <dbReference type="EMBL" id="ATB27503.1"/>
    </source>
</evidence>